<feature type="transmembrane region" description="Helical" evidence="6">
    <location>
        <begin position="478"/>
        <end position="495"/>
    </location>
</feature>
<dbReference type="Proteomes" id="UP001223547">
    <property type="component" value="Unassembled WGS sequence"/>
</dbReference>
<dbReference type="InterPro" id="IPR036866">
    <property type="entry name" value="RibonucZ/Hydroxyglut_hydro"/>
</dbReference>
<dbReference type="InterPro" id="IPR035681">
    <property type="entry name" value="ComA-like_MBL"/>
</dbReference>
<reference evidence="8 9" key="1">
    <citation type="submission" date="2023-05" db="EMBL/GenBank/DDBJ databases">
        <title>Marinobacter albus sp. nov., a marine bacterium isolated from sand in a coastal intertidal zone of huludao.</title>
        <authorList>
            <person name="Deng T."/>
        </authorList>
    </citation>
    <scope>NUCLEOTIDE SEQUENCE [LARGE SCALE GENOMIC DNA]</scope>
    <source>
        <strain evidence="8 9">M216</strain>
    </source>
</reference>
<evidence type="ECO:0000256" key="4">
    <source>
        <dbReference type="ARBA" id="ARBA00022989"/>
    </source>
</evidence>
<feature type="transmembrane region" description="Helical" evidence="6">
    <location>
        <begin position="6"/>
        <end position="22"/>
    </location>
</feature>
<evidence type="ECO:0000313" key="8">
    <source>
        <dbReference type="EMBL" id="MDK9557589.1"/>
    </source>
</evidence>
<evidence type="ECO:0000256" key="3">
    <source>
        <dbReference type="ARBA" id="ARBA00022692"/>
    </source>
</evidence>
<proteinExistence type="predicted"/>
<keyword evidence="5 6" id="KW-0472">Membrane</keyword>
<feature type="transmembrane region" description="Helical" evidence="6">
    <location>
        <begin position="451"/>
        <end position="471"/>
    </location>
</feature>
<dbReference type="InterPro" id="IPR025405">
    <property type="entry name" value="DUF4131"/>
</dbReference>
<dbReference type="Pfam" id="PF00753">
    <property type="entry name" value="Lactamase_B"/>
    <property type="match status" value="1"/>
</dbReference>
<dbReference type="Gene3D" id="3.60.15.10">
    <property type="entry name" value="Ribonuclease Z/Hydroxyacylglutathione hydrolase-like"/>
    <property type="match status" value="1"/>
</dbReference>
<keyword evidence="2" id="KW-1003">Cell membrane</keyword>
<sequence length="778" mass="83898">MLPPPEWFLVGFITSFCIALLSRSGIVRRGAFVILALSAGTGWAGWHASQRLSEHLPSEFEGRKVSVSGYVCDVPSPGNFHSLRFSLCVTGWHGLPKQKAAARPMPRMVRLAWYGAKVSKLPAHRLMLDVVLKRPHGTLNDQGFRYEDWLFRKGYRATGTVRAAEPDDSVLCGLHCHYSRAHTELARWVERRFADAEHLPLIASLLVGYRGNMTDAHWQILQATGTVHLVAISGLHLGLIALGAGLVFQRLLLVLPVSHLGEAARRRLLFGAVMLCCLVYALAAGFTVPTRRALLMVMVGGWSLLFARQRPAWHSLVLALATILFLDPFAPLDQGFWLSFGAVSVLICAFAGSLGVSGWFRALLVAQCAVFAGLWPVLQVFGQGQPLIGGLANLIAIPLVSTVVMPVLVIGGLLTAAVPIVSGVVTVAFDAVLDVLWYLLSALAQLPSPDLRAGSLEVVVLAFLVLAMICMPLRGYRVAGIIAILSWLGLSWLPAPSTNIPVSKPEVRIWDVGQGLAVLVRSGDKVLLYDTGPAVPGVFSSVESTLLPELRALGVHRIDTLVVSHADSDHAGGLALLADSLVIGQVVTGEVAEVWAKLGASSGFPVVPCLSRSEFLGELEVSYWQAPVANQGNDASCVMRLQHRASGIEWVFPGDISAAVESRYLTHLNKAARAQPRTTRVLLAPHHGSKTSSSLAWVDTLSPDVVIYSAGYRHRFGHPHPTVTARYRALGSRSFSTACSGMLVLAIAHNSLTIKEKRHDAPFWISGADQARAACKIP</sequence>
<keyword evidence="4 6" id="KW-1133">Transmembrane helix</keyword>
<comment type="caution">
    <text evidence="8">The sequence shown here is derived from an EMBL/GenBank/DDBJ whole genome shotgun (WGS) entry which is preliminary data.</text>
</comment>
<dbReference type="EMBL" id="JASSQD010000001">
    <property type="protein sequence ID" value="MDK9557589.1"/>
    <property type="molecule type" value="Genomic_DNA"/>
</dbReference>
<dbReference type="PANTHER" id="PTHR30619">
    <property type="entry name" value="DNA INTERNALIZATION/COMPETENCE PROTEIN COMEC/REC2"/>
    <property type="match status" value="1"/>
</dbReference>
<dbReference type="InterPro" id="IPR004797">
    <property type="entry name" value="Competence_ComEC/Rec2"/>
</dbReference>
<feature type="transmembrane region" description="Helical" evidence="6">
    <location>
        <begin position="268"/>
        <end position="290"/>
    </location>
</feature>
<dbReference type="InterPro" id="IPR052159">
    <property type="entry name" value="Competence_DNA_uptake"/>
</dbReference>
<feature type="transmembrane region" description="Helical" evidence="6">
    <location>
        <begin position="227"/>
        <end position="248"/>
    </location>
</feature>
<protein>
    <submittedName>
        <fullName evidence="8">DNA internalization-related competence protein ComEC/Rec2</fullName>
    </submittedName>
</protein>
<evidence type="ECO:0000256" key="1">
    <source>
        <dbReference type="ARBA" id="ARBA00004651"/>
    </source>
</evidence>
<dbReference type="CDD" id="cd07731">
    <property type="entry name" value="ComA-like_MBL-fold"/>
    <property type="match status" value="1"/>
</dbReference>
<evidence type="ECO:0000259" key="7">
    <source>
        <dbReference type="SMART" id="SM00849"/>
    </source>
</evidence>
<evidence type="ECO:0000256" key="6">
    <source>
        <dbReference type="SAM" id="Phobius"/>
    </source>
</evidence>
<dbReference type="NCBIfam" id="TIGR00360">
    <property type="entry name" value="ComEC_N-term"/>
    <property type="match status" value="1"/>
</dbReference>
<comment type="subcellular location">
    <subcellularLocation>
        <location evidence="1">Cell membrane</location>
        <topology evidence="1">Multi-pass membrane protein</topology>
    </subcellularLocation>
</comment>
<dbReference type="Pfam" id="PF03772">
    <property type="entry name" value="Competence"/>
    <property type="match status" value="1"/>
</dbReference>
<feature type="transmembrane region" description="Helical" evidence="6">
    <location>
        <begin position="363"/>
        <end position="381"/>
    </location>
</feature>
<evidence type="ECO:0000256" key="2">
    <source>
        <dbReference type="ARBA" id="ARBA00022475"/>
    </source>
</evidence>
<keyword evidence="3 6" id="KW-0812">Transmembrane</keyword>
<dbReference type="NCBIfam" id="TIGR00361">
    <property type="entry name" value="ComEC_Rec2"/>
    <property type="match status" value="1"/>
</dbReference>
<feature type="transmembrane region" description="Helical" evidence="6">
    <location>
        <begin position="387"/>
        <end position="410"/>
    </location>
</feature>
<organism evidence="8 9">
    <name type="scientific">Marinobacter albus</name>
    <dbReference type="NCBI Taxonomy" id="3030833"/>
    <lineage>
        <taxon>Bacteria</taxon>
        <taxon>Pseudomonadati</taxon>
        <taxon>Pseudomonadota</taxon>
        <taxon>Gammaproteobacteria</taxon>
        <taxon>Pseudomonadales</taxon>
        <taxon>Marinobacteraceae</taxon>
        <taxon>Marinobacter</taxon>
    </lineage>
</organism>
<dbReference type="SMART" id="SM00849">
    <property type="entry name" value="Lactamase_B"/>
    <property type="match status" value="1"/>
</dbReference>
<gene>
    <name evidence="8" type="ORF">QQF73_08130</name>
</gene>
<name>A0ABT7HB75_9GAMM</name>
<feature type="transmembrane region" description="Helical" evidence="6">
    <location>
        <begin position="336"/>
        <end position="356"/>
    </location>
</feature>
<dbReference type="RefSeq" id="WP_285367830.1">
    <property type="nucleotide sequence ID" value="NZ_JASSQD010000001.1"/>
</dbReference>
<dbReference type="SUPFAM" id="SSF56281">
    <property type="entry name" value="Metallo-hydrolase/oxidoreductase"/>
    <property type="match status" value="1"/>
</dbReference>
<dbReference type="InterPro" id="IPR001279">
    <property type="entry name" value="Metallo-B-lactamas"/>
</dbReference>
<feature type="transmembrane region" description="Helical" evidence="6">
    <location>
        <begin position="311"/>
        <end position="330"/>
    </location>
</feature>
<dbReference type="InterPro" id="IPR004477">
    <property type="entry name" value="ComEC_N"/>
</dbReference>
<accession>A0ABT7HB75</accession>
<feature type="transmembrane region" description="Helical" evidence="6">
    <location>
        <begin position="417"/>
        <end position="439"/>
    </location>
</feature>
<evidence type="ECO:0000256" key="5">
    <source>
        <dbReference type="ARBA" id="ARBA00023136"/>
    </source>
</evidence>
<dbReference type="Pfam" id="PF13567">
    <property type="entry name" value="DUF4131"/>
    <property type="match status" value="1"/>
</dbReference>
<feature type="domain" description="Metallo-beta-lactamase" evidence="7">
    <location>
        <begin position="514"/>
        <end position="686"/>
    </location>
</feature>
<keyword evidence="9" id="KW-1185">Reference proteome</keyword>
<dbReference type="PANTHER" id="PTHR30619:SF1">
    <property type="entry name" value="RECOMBINATION PROTEIN 2"/>
    <property type="match status" value="1"/>
</dbReference>
<evidence type="ECO:0000313" key="9">
    <source>
        <dbReference type="Proteomes" id="UP001223547"/>
    </source>
</evidence>